<accession>A0A8H9J2Q4</accession>
<keyword evidence="1" id="KW-0472">Membrane</keyword>
<feature type="transmembrane region" description="Helical" evidence="1">
    <location>
        <begin position="50"/>
        <end position="68"/>
    </location>
</feature>
<sequence length="166" mass="18859">MDLGDGEVVLWTGESPRSAAWKAWLRRLLGLAIMAGLLILLRYLLGQPDYLLQGAIQAAAIFLFNSLINPFMFRNQLTEGRYTVTNQRVLVENRVYWFRIRRSERLAALAPPRLLDDGSVSFGNPRKGVLAGHRPNGLVIFELTLRGIPEPERVLEIVREAHRQAR</sequence>
<evidence type="ECO:0000313" key="2">
    <source>
        <dbReference type="EMBL" id="GHF76871.1"/>
    </source>
</evidence>
<feature type="transmembrane region" description="Helical" evidence="1">
    <location>
        <begin position="24"/>
        <end position="44"/>
    </location>
</feature>
<reference evidence="2" key="2">
    <citation type="submission" date="2020-09" db="EMBL/GenBank/DDBJ databases">
        <authorList>
            <person name="Sun Q."/>
            <person name="Zhou Y."/>
        </authorList>
    </citation>
    <scope>NUCLEOTIDE SEQUENCE</scope>
    <source>
        <strain evidence="2">CGMCC 4.7679</strain>
    </source>
</reference>
<keyword evidence="3" id="KW-1185">Reference proteome</keyword>
<name>A0A8H9J2Q4_9PSEU</name>
<evidence type="ECO:0000313" key="3">
    <source>
        <dbReference type="Proteomes" id="UP000658656"/>
    </source>
</evidence>
<keyword evidence="1" id="KW-1133">Transmembrane helix</keyword>
<evidence type="ECO:0000256" key="1">
    <source>
        <dbReference type="SAM" id="Phobius"/>
    </source>
</evidence>
<protein>
    <recommendedName>
        <fullName evidence="4">PH domain-containing protein</fullName>
    </recommendedName>
</protein>
<gene>
    <name evidence="2" type="ORF">GCM10017566_58950</name>
</gene>
<reference evidence="2" key="1">
    <citation type="journal article" date="2014" name="Int. J. Syst. Evol. Microbiol.">
        <title>Complete genome sequence of Corynebacterium casei LMG S-19264T (=DSM 44701T), isolated from a smear-ripened cheese.</title>
        <authorList>
            <consortium name="US DOE Joint Genome Institute (JGI-PGF)"/>
            <person name="Walter F."/>
            <person name="Albersmeier A."/>
            <person name="Kalinowski J."/>
            <person name="Ruckert C."/>
        </authorList>
    </citation>
    <scope>NUCLEOTIDE SEQUENCE</scope>
    <source>
        <strain evidence="2">CGMCC 4.7679</strain>
    </source>
</reference>
<evidence type="ECO:0008006" key="4">
    <source>
        <dbReference type="Google" id="ProtNLM"/>
    </source>
</evidence>
<comment type="caution">
    <text evidence="2">The sequence shown here is derived from an EMBL/GenBank/DDBJ whole genome shotgun (WGS) entry which is preliminary data.</text>
</comment>
<organism evidence="2 3">
    <name type="scientific">Amycolatopsis bartoniae</name>
    <dbReference type="NCBI Taxonomy" id="941986"/>
    <lineage>
        <taxon>Bacteria</taxon>
        <taxon>Bacillati</taxon>
        <taxon>Actinomycetota</taxon>
        <taxon>Actinomycetes</taxon>
        <taxon>Pseudonocardiales</taxon>
        <taxon>Pseudonocardiaceae</taxon>
        <taxon>Amycolatopsis</taxon>
    </lineage>
</organism>
<proteinExistence type="predicted"/>
<keyword evidence="1" id="KW-0812">Transmembrane</keyword>
<dbReference type="Proteomes" id="UP000658656">
    <property type="component" value="Unassembled WGS sequence"/>
</dbReference>
<dbReference type="EMBL" id="BNAV01000011">
    <property type="protein sequence ID" value="GHF76871.1"/>
    <property type="molecule type" value="Genomic_DNA"/>
</dbReference>
<dbReference type="AlphaFoldDB" id="A0A8H9J2Q4"/>